<organism evidence="2 3">
    <name type="scientific">Hydrocarboniclastica marina</name>
    <dbReference type="NCBI Taxonomy" id="2259620"/>
    <lineage>
        <taxon>Bacteria</taxon>
        <taxon>Pseudomonadati</taxon>
        <taxon>Pseudomonadota</taxon>
        <taxon>Gammaproteobacteria</taxon>
        <taxon>Alteromonadales</taxon>
        <taxon>Alteromonadaceae</taxon>
        <taxon>Hydrocarboniclastica</taxon>
    </lineage>
</organism>
<gene>
    <name evidence="2" type="ORF">soil367_17700</name>
</gene>
<dbReference type="EMBL" id="CP031093">
    <property type="protein sequence ID" value="QCF27609.1"/>
    <property type="molecule type" value="Genomic_DNA"/>
</dbReference>
<sequence length="165" mass="18486">MIAFRIILFALCSAVGPVQADQGAELHNYLIDAIAQYGGAVERCSEVRGEAKTPPSEALDIMRDQPAEQIRHYLLGREYQLLDECAESELLNLLVTIGSLSAADGLSLETQQSLQSMEETLFNGTRLEMAMRYRKVPKQLRDELNGLPYFQKPFDTFVVMDALGW</sequence>
<evidence type="ECO:0000313" key="3">
    <source>
        <dbReference type="Proteomes" id="UP000298049"/>
    </source>
</evidence>
<dbReference type="KEGG" id="hmi:soil367_17700"/>
<evidence type="ECO:0000256" key="1">
    <source>
        <dbReference type="SAM" id="SignalP"/>
    </source>
</evidence>
<keyword evidence="3" id="KW-1185">Reference proteome</keyword>
<reference evidence="2 3" key="1">
    <citation type="submission" date="2018-07" db="EMBL/GenBank/DDBJ databases">
        <title>Marsedoiliclastica nanhaica gen. nov. sp. nov., a novel marine hydrocarbonoclastic bacterium isolated from an in-situ enriched hydrocarbon-degrading consortium in deep-sea sediment.</title>
        <authorList>
            <person name="Dong C."/>
            <person name="Ma T."/>
            <person name="Liu R."/>
            <person name="Shao Z."/>
        </authorList>
    </citation>
    <scope>NUCLEOTIDE SEQUENCE [LARGE SCALE GENOMIC DNA]</scope>
    <source>
        <strain evidence="3">soil36-7</strain>
    </source>
</reference>
<name>A0A4P7XK80_9ALTE</name>
<dbReference type="RefSeq" id="WP_136550321.1">
    <property type="nucleotide sequence ID" value="NZ_CP031093.1"/>
</dbReference>
<dbReference type="AlphaFoldDB" id="A0A4P7XK80"/>
<feature type="signal peptide" evidence="1">
    <location>
        <begin position="1"/>
        <end position="20"/>
    </location>
</feature>
<feature type="chain" id="PRO_5020870601" evidence="1">
    <location>
        <begin position="21"/>
        <end position="165"/>
    </location>
</feature>
<dbReference type="Proteomes" id="UP000298049">
    <property type="component" value="Chromosome"/>
</dbReference>
<proteinExistence type="predicted"/>
<accession>A0A4P7XK80</accession>
<evidence type="ECO:0000313" key="2">
    <source>
        <dbReference type="EMBL" id="QCF27609.1"/>
    </source>
</evidence>
<keyword evidence="1" id="KW-0732">Signal</keyword>
<protein>
    <submittedName>
        <fullName evidence="2">Uncharacterized protein</fullName>
    </submittedName>
</protein>